<feature type="domain" description="GP-PDE" evidence="1">
    <location>
        <begin position="6"/>
        <end position="242"/>
    </location>
</feature>
<dbReference type="GO" id="GO:0008889">
    <property type="term" value="F:glycerophosphodiester phosphodiesterase activity"/>
    <property type="evidence" value="ECO:0007669"/>
    <property type="project" value="UniProtKB-EC"/>
</dbReference>
<organism evidence="2 3">
    <name type="scientific">Youngiibacter multivorans</name>
    <dbReference type="NCBI Taxonomy" id="937251"/>
    <lineage>
        <taxon>Bacteria</taxon>
        <taxon>Bacillati</taxon>
        <taxon>Bacillota</taxon>
        <taxon>Clostridia</taxon>
        <taxon>Eubacteriales</taxon>
        <taxon>Clostridiaceae</taxon>
        <taxon>Youngiibacter</taxon>
    </lineage>
</organism>
<dbReference type="EC" id="3.1.4.46" evidence="2"/>
<dbReference type="RefSeq" id="WP_245250859.1">
    <property type="nucleotide sequence ID" value="NZ_JAGGKC010000038.1"/>
</dbReference>
<dbReference type="InterPro" id="IPR030395">
    <property type="entry name" value="GP_PDE_dom"/>
</dbReference>
<evidence type="ECO:0000313" key="2">
    <source>
        <dbReference type="EMBL" id="MBP1920733.1"/>
    </source>
</evidence>
<dbReference type="SUPFAM" id="SSF51695">
    <property type="entry name" value="PLC-like phosphodiesterases"/>
    <property type="match status" value="1"/>
</dbReference>
<evidence type="ECO:0000259" key="1">
    <source>
        <dbReference type="PROSITE" id="PS51704"/>
    </source>
</evidence>
<comment type="caution">
    <text evidence="2">The sequence shown here is derived from an EMBL/GenBank/DDBJ whole genome shotgun (WGS) entry which is preliminary data.</text>
</comment>
<dbReference type="PANTHER" id="PTHR46211:SF1">
    <property type="entry name" value="GLYCEROPHOSPHODIESTER PHOSPHODIESTERASE, CYTOPLASMIC"/>
    <property type="match status" value="1"/>
</dbReference>
<dbReference type="EMBL" id="JAGGKC010000038">
    <property type="protein sequence ID" value="MBP1920733.1"/>
    <property type="molecule type" value="Genomic_DNA"/>
</dbReference>
<proteinExistence type="predicted"/>
<dbReference type="Proteomes" id="UP001519271">
    <property type="component" value="Unassembled WGS sequence"/>
</dbReference>
<accession>A0ABS4G836</accession>
<reference evidence="2 3" key="1">
    <citation type="submission" date="2021-03" db="EMBL/GenBank/DDBJ databases">
        <title>Genomic Encyclopedia of Type Strains, Phase IV (KMG-IV): sequencing the most valuable type-strain genomes for metagenomic binning, comparative biology and taxonomic classification.</title>
        <authorList>
            <person name="Goeker M."/>
        </authorList>
    </citation>
    <scope>NUCLEOTIDE SEQUENCE [LARGE SCALE GENOMIC DNA]</scope>
    <source>
        <strain evidence="2 3">DSM 6139</strain>
    </source>
</reference>
<evidence type="ECO:0000313" key="3">
    <source>
        <dbReference type="Proteomes" id="UP001519271"/>
    </source>
</evidence>
<dbReference type="PANTHER" id="PTHR46211">
    <property type="entry name" value="GLYCEROPHOSPHORYL DIESTER PHOSPHODIESTERASE"/>
    <property type="match status" value="1"/>
</dbReference>
<keyword evidence="2" id="KW-0378">Hydrolase</keyword>
<dbReference type="CDD" id="cd08563">
    <property type="entry name" value="GDPD_TtGDE_like"/>
    <property type="match status" value="1"/>
</dbReference>
<protein>
    <submittedName>
        <fullName evidence="2">Glycerophosphoryl diester phosphodiesterase</fullName>
        <ecNumber evidence="2">3.1.4.46</ecNumber>
    </submittedName>
</protein>
<dbReference type="Pfam" id="PF03009">
    <property type="entry name" value="GDPD"/>
    <property type="match status" value="1"/>
</dbReference>
<name>A0ABS4G836_9CLOT</name>
<dbReference type="Gene3D" id="3.20.20.190">
    <property type="entry name" value="Phosphatidylinositol (PI) phosphodiesterase"/>
    <property type="match status" value="1"/>
</dbReference>
<gene>
    <name evidence="2" type="ORF">J2Z34_003248</name>
</gene>
<dbReference type="PROSITE" id="PS51704">
    <property type="entry name" value="GP_PDE"/>
    <property type="match status" value="1"/>
</dbReference>
<sequence>MEVVEILVLAHRGYSHIYPENTMLAFRKALEAGADGIETDVQVTKDGVLVLIHDEDVSRVSDGTGRIKDLTYEELQKFDFGIKKGLQFKGERIPTLQELLDLVKDKDILLNIEIKYGSFLYEGIEDKTYRMVKKNGMMDKVLFSSFNHYSCHDLKEIDRDCRTGILYTDGIYKPYKYAEELTADAIHPYRLLVNKQIVDACHRMNIKVNVWTVDDFKEAKMLMDMGVDCIMTNKPKEMMEFLGVGKHGEKA</sequence>
<dbReference type="InterPro" id="IPR017946">
    <property type="entry name" value="PLC-like_Pdiesterase_TIM-brl"/>
</dbReference>
<keyword evidence="3" id="KW-1185">Reference proteome</keyword>